<feature type="domain" description="VWFA" evidence="5">
    <location>
        <begin position="3"/>
        <end position="118"/>
    </location>
</feature>
<evidence type="ECO:0000313" key="8">
    <source>
        <dbReference type="EMBL" id="CAG6732551.1"/>
    </source>
</evidence>
<evidence type="ECO:0000256" key="1">
    <source>
        <dbReference type="ARBA" id="ARBA00004123"/>
    </source>
</evidence>
<dbReference type="Pfam" id="PF19435">
    <property type="entry name" value="IntS14_b-barrel"/>
    <property type="match status" value="1"/>
</dbReference>
<dbReference type="EMBL" id="HBUF01210896">
    <property type="protein sequence ID" value="CAG6665534.1"/>
    <property type="molecule type" value="Transcribed_RNA"/>
</dbReference>
<feature type="domain" description="Integrator complex subunit 14 C-terminal" evidence="7">
    <location>
        <begin position="368"/>
        <end position="470"/>
    </location>
</feature>
<dbReference type="InterPro" id="IPR046471">
    <property type="entry name" value="IntS14_C"/>
</dbReference>
<comment type="similarity">
    <text evidence="4">Belongs to the Integrator subunit 14 family.</text>
</comment>
<feature type="domain" description="Integrator complex subunit 14 beta-barrel" evidence="6">
    <location>
        <begin position="190"/>
        <end position="328"/>
    </location>
</feature>
<dbReference type="PANTHER" id="PTHR13532:SF3">
    <property type="entry name" value="INTEGRATOR COMPLEX SUBUNIT 14"/>
    <property type="match status" value="1"/>
</dbReference>
<evidence type="ECO:0000256" key="4">
    <source>
        <dbReference type="ARBA" id="ARBA00061449"/>
    </source>
</evidence>
<dbReference type="GO" id="GO:0032039">
    <property type="term" value="C:integrator complex"/>
    <property type="evidence" value="ECO:0007669"/>
    <property type="project" value="InterPro"/>
</dbReference>
<sequence>MPTVIALDVSLSMARQLTSPELSEPFTYLQLSIHGVHSLLDYFASFAKLEFVALTSFSSTCDVVSSFTRDFESIKSKLTQLEECDKTCFDTAIQGVNQLVLSEWGSSTPCQVILITDGNLGMGSMTVDSPVFSFPCKLTTIILSKTKACHSSLKKLVEAPGVGGSIVYPEGILSHSSVSKVCHQVGEDNYTPFNAVLKMANLMNKVVLSPAPIPFTKMSDMELTTCNMSSTISVLGFLEVAQVGSPAAVSRHLVLPQESSSTQPSLVEHEEEGGEGKTPSFCVLLHGAVKIENYAALCSLGTDWYGLLYSCSDSKKKSNLMLLVLEPGKHSVPWLGNLQHLVSPDLWEHVEPFPLKPVEKKSYALNAVNWIRQASLQSDIQKILRHARKLPDKTVQFYKELNKLKRAAISYGFLELFDGLAAIFERECTLLPGTAHPDCALQLTFAAGLLRKSYVRDPKYVISAMRTNFNNDDE</sequence>
<organism evidence="8">
    <name type="scientific">Cacopsylla melanoneura</name>
    <dbReference type="NCBI Taxonomy" id="428564"/>
    <lineage>
        <taxon>Eukaryota</taxon>
        <taxon>Metazoa</taxon>
        <taxon>Ecdysozoa</taxon>
        <taxon>Arthropoda</taxon>
        <taxon>Hexapoda</taxon>
        <taxon>Insecta</taxon>
        <taxon>Pterygota</taxon>
        <taxon>Neoptera</taxon>
        <taxon>Paraneoptera</taxon>
        <taxon>Hemiptera</taxon>
        <taxon>Sternorrhyncha</taxon>
        <taxon>Psylloidea</taxon>
        <taxon>Psyllidae</taxon>
        <taxon>Psyllinae</taxon>
        <taxon>Cacopsylla</taxon>
    </lineage>
</organism>
<proteinExistence type="inferred from homology"/>
<dbReference type="EMBL" id="HBUF01031425">
    <property type="protein sequence ID" value="CAG6614843.1"/>
    <property type="molecule type" value="Transcribed_RNA"/>
</dbReference>
<dbReference type="InterPro" id="IPR036465">
    <property type="entry name" value="vWFA_dom_sf"/>
</dbReference>
<dbReference type="EMBL" id="HBUF01387153">
    <property type="protein sequence ID" value="CAG6732551.1"/>
    <property type="molecule type" value="Transcribed_RNA"/>
</dbReference>
<dbReference type="Pfam" id="PF13519">
    <property type="entry name" value="VWA_2"/>
    <property type="match status" value="1"/>
</dbReference>
<dbReference type="PANTHER" id="PTHR13532">
    <property type="match status" value="1"/>
</dbReference>
<evidence type="ECO:0000259" key="7">
    <source>
        <dbReference type="Pfam" id="PF20504"/>
    </source>
</evidence>
<dbReference type="SUPFAM" id="SSF53300">
    <property type="entry name" value="vWA-like"/>
    <property type="match status" value="1"/>
</dbReference>
<evidence type="ECO:0000259" key="6">
    <source>
        <dbReference type="Pfam" id="PF19435"/>
    </source>
</evidence>
<dbReference type="AlphaFoldDB" id="A0A8D9DX54"/>
<dbReference type="EMBL" id="HBUF01545135">
    <property type="protein sequence ID" value="CAG6756607.1"/>
    <property type="molecule type" value="Transcribed_RNA"/>
</dbReference>
<comment type="subcellular location">
    <subcellularLocation>
        <location evidence="1">Nucleus</location>
    </subcellularLocation>
</comment>
<name>A0A8D9DX54_9HEMI</name>
<protein>
    <recommendedName>
        <fullName evidence="2">Integrator complex subunit 14</fullName>
    </recommendedName>
</protein>
<dbReference type="Pfam" id="PF20504">
    <property type="entry name" value="IntS14_C"/>
    <property type="match status" value="1"/>
</dbReference>
<dbReference type="EMBL" id="HBUF01545136">
    <property type="protein sequence ID" value="CAG6756608.1"/>
    <property type="molecule type" value="Transcribed_RNA"/>
</dbReference>
<dbReference type="CDD" id="cd00198">
    <property type="entry name" value="vWFA"/>
    <property type="match status" value="1"/>
</dbReference>
<dbReference type="GO" id="GO:0034472">
    <property type="term" value="P:snRNA 3'-end processing"/>
    <property type="evidence" value="ECO:0007669"/>
    <property type="project" value="TreeGrafter"/>
</dbReference>
<evidence type="ECO:0000259" key="5">
    <source>
        <dbReference type="Pfam" id="PF13519"/>
    </source>
</evidence>
<evidence type="ECO:0000256" key="2">
    <source>
        <dbReference type="ARBA" id="ARBA00016816"/>
    </source>
</evidence>
<dbReference type="InterPro" id="IPR002035">
    <property type="entry name" value="VWF_A"/>
</dbReference>
<accession>A0A8D9DX54</accession>
<dbReference type="EMBL" id="HBUF01210897">
    <property type="protein sequence ID" value="CAG6665535.1"/>
    <property type="molecule type" value="Transcribed_RNA"/>
</dbReference>
<reference evidence="8" key="1">
    <citation type="submission" date="2021-05" db="EMBL/GenBank/DDBJ databases">
        <authorList>
            <person name="Alioto T."/>
            <person name="Alioto T."/>
            <person name="Gomez Garrido J."/>
        </authorList>
    </citation>
    <scope>NUCLEOTIDE SEQUENCE</scope>
</reference>
<dbReference type="InterPro" id="IPR045814">
    <property type="entry name" value="IntS14_b-barrel"/>
</dbReference>
<dbReference type="InterPro" id="IPR039841">
    <property type="entry name" value="INTS14"/>
</dbReference>
<dbReference type="EMBL" id="HBUF01387154">
    <property type="protein sequence ID" value="CAG6732552.1"/>
    <property type="molecule type" value="Transcribed_RNA"/>
</dbReference>
<dbReference type="Gene3D" id="3.40.50.410">
    <property type="entry name" value="von Willebrand factor, type A domain"/>
    <property type="match status" value="1"/>
</dbReference>
<evidence type="ECO:0000256" key="3">
    <source>
        <dbReference type="ARBA" id="ARBA00023242"/>
    </source>
</evidence>
<keyword evidence="3" id="KW-0539">Nucleus</keyword>